<dbReference type="EMBL" id="JAACJJ010000056">
    <property type="protein sequence ID" value="KAF5313293.1"/>
    <property type="molecule type" value="Genomic_DNA"/>
</dbReference>
<dbReference type="InterPro" id="IPR000223">
    <property type="entry name" value="Pept_S26A_signal_pept_1"/>
</dbReference>
<dbReference type="InterPro" id="IPR019758">
    <property type="entry name" value="Pept_S26A_signal_pept_1_CS"/>
</dbReference>
<dbReference type="PANTHER" id="PTHR12383">
    <property type="entry name" value="PROTEASE FAMILY S26 MITOCHONDRIAL INNER MEMBRANE PROTEASE-RELATED"/>
    <property type="match status" value="1"/>
</dbReference>
<dbReference type="GO" id="GO:0006465">
    <property type="term" value="P:signal peptide processing"/>
    <property type="evidence" value="ECO:0007669"/>
    <property type="project" value="InterPro"/>
</dbReference>
<name>A0A8H5AYK8_9AGAR</name>
<evidence type="ECO:0000259" key="8">
    <source>
        <dbReference type="Pfam" id="PF10502"/>
    </source>
</evidence>
<dbReference type="Pfam" id="PF10502">
    <property type="entry name" value="Peptidase_S26"/>
    <property type="match status" value="2"/>
</dbReference>
<dbReference type="InterPro" id="IPR052064">
    <property type="entry name" value="Mito_IMP1_subunit"/>
</dbReference>
<dbReference type="InterPro" id="IPR036286">
    <property type="entry name" value="LexA/Signal_pep-like_sf"/>
</dbReference>
<evidence type="ECO:0000256" key="2">
    <source>
        <dbReference type="ARBA" id="ARBA00022792"/>
    </source>
</evidence>
<feature type="domain" description="Peptidase S26" evidence="8">
    <location>
        <begin position="99"/>
        <end position="181"/>
    </location>
</feature>
<dbReference type="GO" id="GO:0006627">
    <property type="term" value="P:protein processing involved in protein targeting to mitochondrion"/>
    <property type="evidence" value="ECO:0007669"/>
    <property type="project" value="TreeGrafter"/>
</dbReference>
<keyword evidence="2" id="KW-0999">Mitochondrion inner membrane</keyword>
<evidence type="ECO:0000256" key="1">
    <source>
        <dbReference type="ARBA" id="ARBA00004273"/>
    </source>
</evidence>
<dbReference type="Gene3D" id="2.10.109.10">
    <property type="entry name" value="Umud Fragment, subunit A"/>
    <property type="match status" value="1"/>
</dbReference>
<evidence type="ECO:0000256" key="4">
    <source>
        <dbReference type="ARBA" id="ARBA00023128"/>
    </source>
</evidence>
<dbReference type="Proteomes" id="UP000567179">
    <property type="component" value="Unassembled WGS sequence"/>
</dbReference>
<keyword evidence="5" id="KW-0472">Membrane</keyword>
<accession>A0A8H5AYK8</accession>
<protein>
    <recommendedName>
        <fullName evidence="8">Peptidase S26 domain-containing protein</fullName>
    </recommendedName>
</protein>
<evidence type="ECO:0000256" key="6">
    <source>
        <dbReference type="ARBA" id="ARBA00038445"/>
    </source>
</evidence>
<feature type="active site" evidence="7">
    <location>
        <position position="168"/>
    </location>
</feature>
<dbReference type="AlphaFoldDB" id="A0A8H5AYK8"/>
<evidence type="ECO:0000313" key="10">
    <source>
        <dbReference type="Proteomes" id="UP000567179"/>
    </source>
</evidence>
<sequence length="251" mass="28610">MTLTQTPSLLRLWTRTPIVHRHRNAPIFTASKCRSLISSKSYANGTPKQTPPVKYYQRPITGSRWYLGLVNWEERPWRDRRWPPRRMFVDLLKFTFHAFNFVCATHLFLSYIIGLSPMAGPSMLPTFAVWGDVILEDKITYALFPEKLARGDVILLESPLERGHKICKRVLGLPGDIVCVDPTGHYAPSNQHVIIPKGHIWIVGDNASMSRDSRLYGPVPMALIKARVLARIWPPSRFALFPGHESVTKLS</sequence>
<dbReference type="PRINTS" id="PR00727">
    <property type="entry name" value="LEADERPTASE"/>
</dbReference>
<dbReference type="CDD" id="cd06530">
    <property type="entry name" value="S26_SPase_I"/>
    <property type="match status" value="1"/>
</dbReference>
<dbReference type="PANTHER" id="PTHR12383:SF16">
    <property type="entry name" value="MITOCHONDRIAL INNER MEMBRANE PROTEASE SUBUNIT 1"/>
    <property type="match status" value="1"/>
</dbReference>
<dbReference type="PROSITE" id="PS00761">
    <property type="entry name" value="SPASE_I_3"/>
    <property type="match status" value="1"/>
</dbReference>
<evidence type="ECO:0000256" key="7">
    <source>
        <dbReference type="PIRSR" id="PIRSR600223-1"/>
    </source>
</evidence>
<gene>
    <name evidence="9" type="ORF">D9619_003039</name>
</gene>
<dbReference type="SUPFAM" id="SSF51306">
    <property type="entry name" value="LexA/Signal peptidase"/>
    <property type="match status" value="1"/>
</dbReference>
<dbReference type="OrthoDB" id="308440at2759"/>
<proteinExistence type="inferred from homology"/>
<keyword evidence="4" id="KW-0496">Mitochondrion</keyword>
<comment type="similarity">
    <text evidence="6">Belongs to the peptidase S26 family. IMP1 subfamily.</text>
</comment>
<dbReference type="GO" id="GO:0042720">
    <property type="term" value="C:mitochondrial inner membrane peptidase complex"/>
    <property type="evidence" value="ECO:0007669"/>
    <property type="project" value="TreeGrafter"/>
</dbReference>
<keyword evidence="10" id="KW-1185">Reference proteome</keyword>
<evidence type="ECO:0000256" key="3">
    <source>
        <dbReference type="ARBA" id="ARBA00022801"/>
    </source>
</evidence>
<dbReference type="PROSITE" id="PS00760">
    <property type="entry name" value="SPASE_I_2"/>
    <property type="match status" value="1"/>
</dbReference>
<keyword evidence="3" id="KW-0378">Hydrolase</keyword>
<evidence type="ECO:0000313" key="9">
    <source>
        <dbReference type="EMBL" id="KAF5313293.1"/>
    </source>
</evidence>
<comment type="subcellular location">
    <subcellularLocation>
        <location evidence="1">Mitochondrion inner membrane</location>
    </subcellularLocation>
</comment>
<dbReference type="InterPro" id="IPR019533">
    <property type="entry name" value="Peptidase_S26"/>
</dbReference>
<evidence type="ECO:0000256" key="5">
    <source>
        <dbReference type="ARBA" id="ARBA00023136"/>
    </source>
</evidence>
<feature type="active site" evidence="7">
    <location>
        <position position="122"/>
    </location>
</feature>
<comment type="caution">
    <text evidence="9">The sequence shown here is derived from an EMBL/GenBank/DDBJ whole genome shotgun (WGS) entry which is preliminary data.</text>
</comment>
<dbReference type="InterPro" id="IPR019757">
    <property type="entry name" value="Pept_S26A_signal_pept_1_Lys-AS"/>
</dbReference>
<reference evidence="9 10" key="1">
    <citation type="journal article" date="2020" name="ISME J.">
        <title>Uncovering the hidden diversity of litter-decomposition mechanisms in mushroom-forming fungi.</title>
        <authorList>
            <person name="Floudas D."/>
            <person name="Bentzer J."/>
            <person name="Ahren D."/>
            <person name="Johansson T."/>
            <person name="Persson P."/>
            <person name="Tunlid A."/>
        </authorList>
    </citation>
    <scope>NUCLEOTIDE SEQUENCE [LARGE SCALE GENOMIC DNA]</scope>
    <source>
        <strain evidence="9 10">CBS 101986</strain>
    </source>
</reference>
<feature type="domain" description="Peptidase S26" evidence="8">
    <location>
        <begin position="186"/>
        <end position="233"/>
    </location>
</feature>
<organism evidence="9 10">
    <name type="scientific">Psilocybe cf. subviscida</name>
    <dbReference type="NCBI Taxonomy" id="2480587"/>
    <lineage>
        <taxon>Eukaryota</taxon>
        <taxon>Fungi</taxon>
        <taxon>Dikarya</taxon>
        <taxon>Basidiomycota</taxon>
        <taxon>Agaricomycotina</taxon>
        <taxon>Agaricomycetes</taxon>
        <taxon>Agaricomycetidae</taxon>
        <taxon>Agaricales</taxon>
        <taxon>Agaricineae</taxon>
        <taxon>Strophariaceae</taxon>
        <taxon>Psilocybe</taxon>
    </lineage>
</organism>
<dbReference type="GO" id="GO:0004252">
    <property type="term" value="F:serine-type endopeptidase activity"/>
    <property type="evidence" value="ECO:0007669"/>
    <property type="project" value="InterPro"/>
</dbReference>